<accession>A0ABX1R0K5</accession>
<evidence type="ECO:0000313" key="2">
    <source>
        <dbReference type="Proteomes" id="UP000709336"/>
    </source>
</evidence>
<proteinExistence type="predicted"/>
<sequence length="417" mass="47194">MRIKILLSFSMILMLSGCSFLNQIRMRFANDDLTAQWRVKEEQIALPTRYISNKPHVYVDINGEEDFLFLIDSGASISYLMDSAKVAEMNLDRGFDLLAAGWGDGKDSIAYQVTVKQLNLSGVSFENVSMAYLPVAKSPYFARADEVVIDGVLGHDILKHFVWQFDERLNRIKISRTPFQAGPEDVTVEFDISMSKLSIPVKIDLGNERVIQHDVLIDTGSRHYFKLNQTYLDEESIALNLPSVEAADFGLSGRAIHRRVTLPGLKVGSVNMPNIKTNLIETDDADDFWVIGSAALNQYISTLDYTQNKLFLTPYPDHHFNSQYNLIGLELRKITSGEFVVRYVMPDMATSDFDFKVGDLITRLSGKPSSEITEDEWLMLSDQPGEYEICRVREPTVNQQCFLVASKHVEGYSNQKL</sequence>
<dbReference type="PROSITE" id="PS51257">
    <property type="entry name" value="PROKAR_LIPOPROTEIN"/>
    <property type="match status" value="1"/>
</dbReference>
<protein>
    <recommendedName>
        <fullName evidence="3">PDZ domain-containing protein</fullName>
    </recommendedName>
</protein>
<dbReference type="PROSITE" id="PS00141">
    <property type="entry name" value="ASP_PROTEASE"/>
    <property type="match status" value="1"/>
</dbReference>
<gene>
    <name evidence="1" type="ORF">HCJ96_03805</name>
</gene>
<dbReference type="InterPro" id="IPR021109">
    <property type="entry name" value="Peptidase_aspartic_dom_sf"/>
</dbReference>
<dbReference type="Pfam" id="PF13650">
    <property type="entry name" value="Asp_protease_2"/>
    <property type="match status" value="1"/>
</dbReference>
<organism evidence="1 2">
    <name type="scientific">Alteromonas ponticola</name>
    <dbReference type="NCBI Taxonomy" id="2720613"/>
    <lineage>
        <taxon>Bacteria</taxon>
        <taxon>Pseudomonadati</taxon>
        <taxon>Pseudomonadota</taxon>
        <taxon>Gammaproteobacteria</taxon>
        <taxon>Alteromonadales</taxon>
        <taxon>Alteromonadaceae</taxon>
        <taxon>Alteromonas/Salinimonas group</taxon>
        <taxon>Alteromonas</taxon>
    </lineage>
</organism>
<name>A0ABX1R0K5_9ALTE</name>
<keyword evidence="2" id="KW-1185">Reference proteome</keyword>
<evidence type="ECO:0008006" key="3">
    <source>
        <dbReference type="Google" id="ProtNLM"/>
    </source>
</evidence>
<dbReference type="EMBL" id="JAATNW010000002">
    <property type="protein sequence ID" value="NMH59146.1"/>
    <property type="molecule type" value="Genomic_DNA"/>
</dbReference>
<dbReference type="InterPro" id="IPR001969">
    <property type="entry name" value="Aspartic_peptidase_AS"/>
</dbReference>
<dbReference type="SUPFAM" id="SSF50630">
    <property type="entry name" value="Acid proteases"/>
    <property type="match status" value="1"/>
</dbReference>
<dbReference type="RefSeq" id="WP_169209715.1">
    <property type="nucleotide sequence ID" value="NZ_JAATNW010000002.1"/>
</dbReference>
<evidence type="ECO:0000313" key="1">
    <source>
        <dbReference type="EMBL" id="NMH59146.1"/>
    </source>
</evidence>
<comment type="caution">
    <text evidence="1">The sequence shown here is derived from an EMBL/GenBank/DDBJ whole genome shotgun (WGS) entry which is preliminary data.</text>
</comment>
<dbReference type="Gene3D" id="2.40.70.10">
    <property type="entry name" value="Acid Proteases"/>
    <property type="match status" value="1"/>
</dbReference>
<reference evidence="1 2" key="1">
    <citation type="submission" date="2020-03" db="EMBL/GenBank/DDBJ databases">
        <title>Alteromonas ponticola sp. nov., isolated from seawater.</title>
        <authorList>
            <person name="Yoon J.-H."/>
            <person name="Kim Y.-O."/>
        </authorList>
    </citation>
    <scope>NUCLEOTIDE SEQUENCE [LARGE SCALE GENOMIC DNA]</scope>
    <source>
        <strain evidence="1 2">MYP5</strain>
    </source>
</reference>
<dbReference type="Proteomes" id="UP000709336">
    <property type="component" value="Unassembled WGS sequence"/>
</dbReference>